<dbReference type="EC" id="2.7.9.3" evidence="8"/>
<dbReference type="Pfam" id="PF00586">
    <property type="entry name" value="AIRS"/>
    <property type="match status" value="1"/>
</dbReference>
<dbReference type="RefSeq" id="WP_165641095.1">
    <property type="nucleotide sequence ID" value="NZ_JAAITT010000001.1"/>
</dbReference>
<sequence>MGPDALAQVLRGLPTFHDKRLLVGYDTADDAAVYELSPDLALIQTVDIFPPAVDDPYEYGLIAAANSLSDVWAMGGEPRLCMNVLMFPDSLPPQAVNAILRGGCDKVAEAGAILVGGHTLKDDIPKYGLCVSGLVSPSRILRNDTVREGDVLILTKPLGTGILTTADRSGLLSRAARHSMVESMAALNKYAADAVRSLGGIHACTDVTGFSLLGHSFEMCAGTGLTAVIDSSRVPLLPGADTFASMGLVPAAAYQNMGYLKEKVSLPDRLAANIHDLLFDPQTSGGLLYSVARPEAGRVMEAILKVCPQAAAIGHVERDCGHPVMVI</sequence>
<keyword evidence="9" id="KW-1185">Reference proteome</keyword>
<dbReference type="Gene3D" id="3.90.650.10">
    <property type="entry name" value="PurM-like C-terminal domain"/>
    <property type="match status" value="1"/>
</dbReference>
<gene>
    <name evidence="8" type="primary">selD</name>
    <name evidence="8" type="ORF">G5B36_00890</name>
</gene>
<evidence type="ECO:0000313" key="8">
    <source>
        <dbReference type="EMBL" id="NSJ47271.1"/>
    </source>
</evidence>
<feature type="domain" description="PurM-like C-terminal" evidence="7">
    <location>
        <begin position="147"/>
        <end position="321"/>
    </location>
</feature>
<keyword evidence="5" id="KW-0711">Selenium</keyword>
<accession>A0ABX2HDA1</accession>
<dbReference type="Gene3D" id="3.30.1330.10">
    <property type="entry name" value="PurM-like, N-terminal domain"/>
    <property type="match status" value="1"/>
</dbReference>
<evidence type="ECO:0000259" key="7">
    <source>
        <dbReference type="Pfam" id="PF02769"/>
    </source>
</evidence>
<keyword evidence="2" id="KW-0547">Nucleotide-binding</keyword>
<evidence type="ECO:0000259" key="6">
    <source>
        <dbReference type="Pfam" id="PF00586"/>
    </source>
</evidence>
<keyword evidence="3" id="KW-0418">Kinase</keyword>
<keyword evidence="4" id="KW-0067">ATP-binding</keyword>
<dbReference type="EMBL" id="JAAITT010000001">
    <property type="protein sequence ID" value="NSJ47271.1"/>
    <property type="molecule type" value="Genomic_DNA"/>
</dbReference>
<evidence type="ECO:0000313" key="9">
    <source>
        <dbReference type="Proteomes" id="UP000669239"/>
    </source>
</evidence>
<evidence type="ECO:0000256" key="4">
    <source>
        <dbReference type="ARBA" id="ARBA00022840"/>
    </source>
</evidence>
<dbReference type="NCBIfam" id="TIGR00476">
    <property type="entry name" value="selD"/>
    <property type="match status" value="1"/>
</dbReference>
<dbReference type="InterPro" id="IPR010918">
    <property type="entry name" value="PurM-like_C_dom"/>
</dbReference>
<proteinExistence type="predicted"/>
<protein>
    <submittedName>
        <fullName evidence="8">Selenide, water dikinase SelD</fullName>
        <ecNumber evidence="8">2.7.9.3</ecNumber>
    </submittedName>
</protein>
<dbReference type="Proteomes" id="UP000669239">
    <property type="component" value="Unassembled WGS sequence"/>
</dbReference>
<name>A0ABX2HDA1_9FIRM</name>
<dbReference type="PANTHER" id="PTHR10256">
    <property type="entry name" value="SELENIDE, WATER DIKINASE"/>
    <property type="match status" value="1"/>
</dbReference>
<dbReference type="GO" id="GO:0004756">
    <property type="term" value="F:selenide, water dikinase activity"/>
    <property type="evidence" value="ECO:0007669"/>
    <property type="project" value="UniProtKB-EC"/>
</dbReference>
<feature type="domain" description="PurM-like N-terminal" evidence="6">
    <location>
        <begin position="29"/>
        <end position="135"/>
    </location>
</feature>
<evidence type="ECO:0000256" key="5">
    <source>
        <dbReference type="ARBA" id="ARBA00023266"/>
    </source>
</evidence>
<dbReference type="Pfam" id="PF02769">
    <property type="entry name" value="AIRS_C"/>
    <property type="match status" value="1"/>
</dbReference>
<dbReference type="InterPro" id="IPR036676">
    <property type="entry name" value="PurM-like_C_sf"/>
</dbReference>
<keyword evidence="1 8" id="KW-0808">Transferase</keyword>
<dbReference type="InterPro" id="IPR016188">
    <property type="entry name" value="PurM-like_N"/>
</dbReference>
<reference evidence="8 9" key="1">
    <citation type="journal article" date="2020" name="Cell Host Microbe">
        <title>Functional and Genomic Variation between Human-Derived Isolates of Lachnospiraceae Reveals Inter- and Intra-Species Diversity.</title>
        <authorList>
            <person name="Sorbara M.T."/>
            <person name="Littmann E.R."/>
            <person name="Fontana E."/>
            <person name="Moody T.U."/>
            <person name="Kohout C.E."/>
            <person name="Gjonbalaj M."/>
            <person name="Eaton V."/>
            <person name="Seok R."/>
            <person name="Leiner I.M."/>
            <person name="Pamer E.G."/>
        </authorList>
    </citation>
    <scope>NUCLEOTIDE SEQUENCE [LARGE SCALE GENOMIC DNA]</scope>
    <source>
        <strain evidence="8 9">MSK.1.17</strain>
    </source>
</reference>
<dbReference type="PANTHER" id="PTHR10256:SF0">
    <property type="entry name" value="INACTIVE SELENIDE, WATER DIKINASE-LIKE PROTEIN-RELATED"/>
    <property type="match status" value="1"/>
</dbReference>
<comment type="caution">
    <text evidence="8">The sequence shown here is derived from an EMBL/GenBank/DDBJ whole genome shotgun (WGS) entry which is preliminary data.</text>
</comment>
<evidence type="ECO:0000256" key="3">
    <source>
        <dbReference type="ARBA" id="ARBA00022777"/>
    </source>
</evidence>
<dbReference type="InterPro" id="IPR036921">
    <property type="entry name" value="PurM-like_N_sf"/>
</dbReference>
<organism evidence="8 9">
    <name type="scientific">Enterocloster aldenensis</name>
    <dbReference type="NCBI Taxonomy" id="358742"/>
    <lineage>
        <taxon>Bacteria</taxon>
        <taxon>Bacillati</taxon>
        <taxon>Bacillota</taxon>
        <taxon>Clostridia</taxon>
        <taxon>Lachnospirales</taxon>
        <taxon>Lachnospiraceae</taxon>
        <taxon>Enterocloster</taxon>
    </lineage>
</organism>
<evidence type="ECO:0000256" key="2">
    <source>
        <dbReference type="ARBA" id="ARBA00022741"/>
    </source>
</evidence>
<dbReference type="SUPFAM" id="SSF56042">
    <property type="entry name" value="PurM C-terminal domain-like"/>
    <property type="match status" value="1"/>
</dbReference>
<evidence type="ECO:0000256" key="1">
    <source>
        <dbReference type="ARBA" id="ARBA00022679"/>
    </source>
</evidence>
<dbReference type="SUPFAM" id="SSF55326">
    <property type="entry name" value="PurM N-terminal domain-like"/>
    <property type="match status" value="1"/>
</dbReference>
<dbReference type="InterPro" id="IPR004536">
    <property type="entry name" value="SPS/SelD"/>
</dbReference>
<dbReference type="CDD" id="cd02195">
    <property type="entry name" value="SelD"/>
    <property type="match status" value="1"/>
</dbReference>
<dbReference type="PIRSF" id="PIRSF036407">
    <property type="entry name" value="Selenphspht_syn"/>
    <property type="match status" value="1"/>
</dbReference>